<dbReference type="SUPFAM" id="SSF56796">
    <property type="entry name" value="Dehydroquinate synthase-like"/>
    <property type="match status" value="1"/>
</dbReference>
<comment type="caution">
    <text evidence="11">The sequence shown here is derived from an EMBL/GenBank/DDBJ whole genome shotgun (WGS) entry which is preliminary data.</text>
</comment>
<keyword evidence="7 11" id="KW-0456">Lyase</keyword>
<dbReference type="Gene3D" id="3.40.50.1970">
    <property type="match status" value="1"/>
</dbReference>
<sequence length="387" mass="42774">MKNLPSIQQSFKVQYNYKLDFTQNLFSAENTLLANLLKAYSASGNKVLAVIDEGVARAHPTLVNDIKNYANSYKDIIQVQDVLIVDGGEQAKVKPTNLERVLGAINDSHICRHSFVLAIGGGAVIDMVGYAATTAHRGVKLIRVPTTVLAQNDAAVGVKNGINYFEKKNFLGSFSPPFAIVNDLEFLKTLEQRDWIAGIAEAVKVAAIKDVDFFNFLESNATKMAERNMEATAKMIHRCAELHMQHIAQGGDPFESGSSRPLDFGHWAAHKLEQMTNYQLRHGEAVAMGIALDVTYANEIGLIDTNTLNRVIKLLEEIGFELALPVHSEAEIEELLHGIEEFREHLGGQLTITLINGIGMKYDVHEIDLNHMKKAINLRKASKVVTL</sequence>
<evidence type="ECO:0000259" key="10">
    <source>
        <dbReference type="Pfam" id="PF24621"/>
    </source>
</evidence>
<dbReference type="EMBL" id="JAAWWL010000002">
    <property type="protein sequence ID" value="NKI31932.1"/>
    <property type="molecule type" value="Genomic_DNA"/>
</dbReference>
<keyword evidence="4" id="KW-0479">Metal-binding</keyword>
<dbReference type="GO" id="GO:0003856">
    <property type="term" value="F:3-dehydroquinate synthase activity"/>
    <property type="evidence" value="ECO:0007669"/>
    <property type="project" value="UniProtKB-EC"/>
</dbReference>
<dbReference type="InterPro" id="IPR030960">
    <property type="entry name" value="DHQS/DOIS_N"/>
</dbReference>
<dbReference type="Proteomes" id="UP000718451">
    <property type="component" value="Unassembled WGS sequence"/>
</dbReference>
<dbReference type="InterPro" id="IPR056179">
    <property type="entry name" value="DHQS_C"/>
</dbReference>
<dbReference type="PANTHER" id="PTHR43622:SF7">
    <property type="entry name" value="3-DEHYDROQUINATE SYNTHASE, CHLOROPLASTIC"/>
    <property type="match status" value="1"/>
</dbReference>
<dbReference type="InterPro" id="IPR050071">
    <property type="entry name" value="Dehydroquinate_synthase"/>
</dbReference>
<dbReference type="PANTHER" id="PTHR43622">
    <property type="entry name" value="3-DEHYDROQUINATE SYNTHASE"/>
    <property type="match status" value="1"/>
</dbReference>
<evidence type="ECO:0000256" key="2">
    <source>
        <dbReference type="ARBA" id="ARBA00001941"/>
    </source>
</evidence>
<feature type="domain" description="3-dehydroquinate synthase C-terminal" evidence="10">
    <location>
        <begin position="198"/>
        <end position="335"/>
    </location>
</feature>
<organism evidence="11 12">
    <name type="scientific">Croceivirga thetidis</name>
    <dbReference type="NCBI Taxonomy" id="2721623"/>
    <lineage>
        <taxon>Bacteria</taxon>
        <taxon>Pseudomonadati</taxon>
        <taxon>Bacteroidota</taxon>
        <taxon>Flavobacteriia</taxon>
        <taxon>Flavobacteriales</taxon>
        <taxon>Flavobacteriaceae</taxon>
        <taxon>Croceivirga</taxon>
    </lineage>
</organism>
<accession>A0ABX1GT59</accession>
<evidence type="ECO:0000256" key="1">
    <source>
        <dbReference type="ARBA" id="ARBA00001911"/>
    </source>
</evidence>
<reference evidence="11 12" key="1">
    <citation type="submission" date="2020-04" db="EMBL/GenBank/DDBJ databases">
        <authorList>
            <person name="Yoon J."/>
        </authorList>
    </citation>
    <scope>NUCLEOTIDE SEQUENCE [LARGE SCALE GENOMIC DNA]</scope>
    <source>
        <strain evidence="11 12">DJ-13</strain>
    </source>
</reference>
<gene>
    <name evidence="11" type="ORF">HCU67_08225</name>
</gene>
<dbReference type="Pfam" id="PF01761">
    <property type="entry name" value="DHQ_synthase"/>
    <property type="match status" value="1"/>
</dbReference>
<evidence type="ECO:0000256" key="6">
    <source>
        <dbReference type="ARBA" id="ARBA00023141"/>
    </source>
</evidence>
<dbReference type="EC" id="4.2.3.4" evidence="11"/>
<evidence type="ECO:0000256" key="5">
    <source>
        <dbReference type="ARBA" id="ARBA00023027"/>
    </source>
</evidence>
<keyword evidence="12" id="KW-1185">Reference proteome</keyword>
<evidence type="ECO:0000259" key="9">
    <source>
        <dbReference type="Pfam" id="PF01761"/>
    </source>
</evidence>
<dbReference type="Gene3D" id="1.20.1090.10">
    <property type="entry name" value="Dehydroquinate synthase-like - alpha domain"/>
    <property type="match status" value="1"/>
</dbReference>
<dbReference type="Pfam" id="PF24621">
    <property type="entry name" value="DHQS_C"/>
    <property type="match status" value="1"/>
</dbReference>
<proteinExistence type="predicted"/>
<dbReference type="PIRSF" id="PIRSF001455">
    <property type="entry name" value="DHQ_synth"/>
    <property type="match status" value="1"/>
</dbReference>
<evidence type="ECO:0000313" key="12">
    <source>
        <dbReference type="Proteomes" id="UP000718451"/>
    </source>
</evidence>
<comment type="cofactor">
    <cofactor evidence="2">
        <name>Co(2+)</name>
        <dbReference type="ChEBI" id="CHEBI:48828"/>
    </cofactor>
</comment>
<evidence type="ECO:0000256" key="3">
    <source>
        <dbReference type="ARBA" id="ARBA00022605"/>
    </source>
</evidence>
<dbReference type="InterPro" id="IPR030963">
    <property type="entry name" value="DHQ_synth_fam"/>
</dbReference>
<keyword evidence="6" id="KW-0057">Aromatic amino acid biosynthesis</keyword>
<feature type="domain" description="3-dehydroquinate synthase N-terminal" evidence="9">
    <location>
        <begin position="84"/>
        <end position="195"/>
    </location>
</feature>
<comment type="cofactor">
    <cofactor evidence="1">
        <name>NAD(+)</name>
        <dbReference type="ChEBI" id="CHEBI:57540"/>
    </cofactor>
</comment>
<protein>
    <submittedName>
        <fullName evidence="11">3-dehydroquinate synthase</fullName>
        <ecNumber evidence="11">4.2.3.4</ecNumber>
    </submittedName>
</protein>
<evidence type="ECO:0000256" key="4">
    <source>
        <dbReference type="ARBA" id="ARBA00022723"/>
    </source>
</evidence>
<name>A0ABX1GT59_9FLAO</name>
<keyword evidence="8" id="KW-0170">Cobalt</keyword>
<evidence type="ECO:0000256" key="8">
    <source>
        <dbReference type="ARBA" id="ARBA00023285"/>
    </source>
</evidence>
<evidence type="ECO:0000256" key="7">
    <source>
        <dbReference type="ARBA" id="ARBA00023239"/>
    </source>
</evidence>
<dbReference type="CDD" id="cd08198">
    <property type="entry name" value="DHQS-like"/>
    <property type="match status" value="1"/>
</dbReference>
<keyword evidence="3" id="KW-0028">Amino-acid biosynthesis</keyword>
<evidence type="ECO:0000313" key="11">
    <source>
        <dbReference type="EMBL" id="NKI31932.1"/>
    </source>
</evidence>
<dbReference type="NCBIfam" id="NF004852">
    <property type="entry name" value="PRK06203.1"/>
    <property type="match status" value="1"/>
</dbReference>
<keyword evidence="5" id="KW-0520">NAD</keyword>
<dbReference type="RefSeq" id="WP_168552166.1">
    <property type="nucleotide sequence ID" value="NZ_JAAWWL010000002.1"/>
</dbReference>